<reference evidence="3" key="2">
    <citation type="submission" date="2023-01" db="EMBL/GenBank/DDBJ databases">
        <authorList>
            <person name="Sun Q."/>
            <person name="Evtushenko L."/>
        </authorList>
    </citation>
    <scope>NUCLEOTIDE SEQUENCE</scope>
    <source>
        <strain evidence="3">VKM Ac-1069</strain>
    </source>
</reference>
<gene>
    <name evidence="3" type="ORF">GCM10017577_62930</name>
</gene>
<dbReference type="PANTHER" id="PTHR43476:SF5">
    <property type="entry name" value="FAD-DEPENDENT MONOOXYGENASE"/>
    <property type="match status" value="1"/>
</dbReference>
<dbReference type="PRINTS" id="PR00420">
    <property type="entry name" value="RNGMNOXGNASE"/>
</dbReference>
<feature type="domain" description="FAD-binding" evidence="2">
    <location>
        <begin position="3"/>
        <end position="319"/>
    </location>
</feature>
<comment type="caution">
    <text evidence="3">The sequence shown here is derived from an EMBL/GenBank/DDBJ whole genome shotgun (WGS) entry which is preliminary data.</text>
</comment>
<sequence length="400" mass="43309">MTTPVRVVGGGPGGMLLAYLLARAGVPVTLLEAHRDFDRRFRGDSLHPWTLELLDELGLADELLRLPHFPARYFRFHTPTGTLTPADYGALDSPFPYVALMPQARFLDFLAAKAAELPAFELRTSARVSALVEEHGVVTGVRVGDEELAASLVVGADGRFSKVRALAGLPARSLGAQTDILWFTLPRRPDDPPEADVDLYFGADHYVGLLGGPEDWQVGWSLPKGGFAAAREAGVEPIRSFLRTHVPWLADRADLLTDLRQTTLLSVDIARVDRWWRPGLLLIGDAAHVISPVGGNGILMALQDAVAAANRLVPALRAGGVHESDLIAVQADREAAIRTVQAQQVRTEQRVVKARQRDRAIAPPPALRWVFALPGVRARAARGNAYGPNPPALEPGVLAR</sequence>
<dbReference type="InterPro" id="IPR036188">
    <property type="entry name" value="FAD/NAD-bd_sf"/>
</dbReference>
<dbReference type="SUPFAM" id="SSF51905">
    <property type="entry name" value="FAD/NAD(P)-binding domain"/>
    <property type="match status" value="1"/>
</dbReference>
<dbReference type="GO" id="GO:0016491">
    <property type="term" value="F:oxidoreductase activity"/>
    <property type="evidence" value="ECO:0007669"/>
    <property type="project" value="UniProtKB-KW"/>
</dbReference>
<dbReference type="Gene3D" id="3.50.50.60">
    <property type="entry name" value="FAD/NAD(P)-binding domain"/>
    <property type="match status" value="2"/>
</dbReference>
<dbReference type="PANTHER" id="PTHR43476">
    <property type="entry name" value="3-(3-HYDROXY-PHENYL)PROPIONATE/3-HYDROXYCINNAMIC ACID HYDROXYLASE"/>
    <property type="match status" value="1"/>
</dbReference>
<evidence type="ECO:0000313" key="4">
    <source>
        <dbReference type="Proteomes" id="UP001143463"/>
    </source>
</evidence>
<accession>A0A9W6LF19</accession>
<evidence type="ECO:0000313" key="3">
    <source>
        <dbReference type="EMBL" id="GLL15144.1"/>
    </source>
</evidence>
<dbReference type="AlphaFoldDB" id="A0A9W6LF19"/>
<reference evidence="3" key="1">
    <citation type="journal article" date="2014" name="Int. J. Syst. Evol. Microbiol.">
        <title>Complete genome sequence of Corynebacterium casei LMG S-19264T (=DSM 44701T), isolated from a smear-ripened cheese.</title>
        <authorList>
            <consortium name="US DOE Joint Genome Institute (JGI-PGF)"/>
            <person name="Walter F."/>
            <person name="Albersmeier A."/>
            <person name="Kalinowski J."/>
            <person name="Ruckert C."/>
        </authorList>
    </citation>
    <scope>NUCLEOTIDE SEQUENCE</scope>
    <source>
        <strain evidence="3">VKM Ac-1069</strain>
    </source>
</reference>
<dbReference type="Pfam" id="PF01494">
    <property type="entry name" value="FAD_binding_3"/>
    <property type="match status" value="1"/>
</dbReference>
<dbReference type="GO" id="GO:0071949">
    <property type="term" value="F:FAD binding"/>
    <property type="evidence" value="ECO:0007669"/>
    <property type="project" value="InterPro"/>
</dbReference>
<evidence type="ECO:0000259" key="2">
    <source>
        <dbReference type="Pfam" id="PF01494"/>
    </source>
</evidence>
<dbReference type="EMBL" id="BSFQ01000042">
    <property type="protein sequence ID" value="GLL15144.1"/>
    <property type="molecule type" value="Genomic_DNA"/>
</dbReference>
<protein>
    <submittedName>
        <fullName evidence="3">FAD-dependent oxidoreductase</fullName>
    </submittedName>
</protein>
<dbReference type="InterPro" id="IPR002938">
    <property type="entry name" value="FAD-bd"/>
</dbReference>
<dbReference type="InterPro" id="IPR050631">
    <property type="entry name" value="PheA/TfdB_FAD_monoxygenase"/>
</dbReference>
<organism evidence="3 4">
    <name type="scientific">Pseudonocardia halophobica</name>
    <dbReference type="NCBI Taxonomy" id="29401"/>
    <lineage>
        <taxon>Bacteria</taxon>
        <taxon>Bacillati</taxon>
        <taxon>Actinomycetota</taxon>
        <taxon>Actinomycetes</taxon>
        <taxon>Pseudonocardiales</taxon>
        <taxon>Pseudonocardiaceae</taxon>
        <taxon>Pseudonocardia</taxon>
    </lineage>
</organism>
<dbReference type="Proteomes" id="UP001143463">
    <property type="component" value="Unassembled WGS sequence"/>
</dbReference>
<keyword evidence="1" id="KW-0560">Oxidoreductase</keyword>
<keyword evidence="4" id="KW-1185">Reference proteome</keyword>
<proteinExistence type="predicted"/>
<evidence type="ECO:0000256" key="1">
    <source>
        <dbReference type="ARBA" id="ARBA00023002"/>
    </source>
</evidence>
<name>A0A9W6LF19_9PSEU</name>